<comment type="cofactor">
    <cofactor evidence="1">
        <name>Mg(2+)</name>
        <dbReference type="ChEBI" id="CHEBI:18420"/>
    </cofactor>
</comment>
<comment type="caution">
    <text evidence="5">The sequence shown here is derived from an EMBL/GenBank/DDBJ whole genome shotgun (WGS) entry which is preliminary data.</text>
</comment>
<dbReference type="Gene3D" id="3.30.390.10">
    <property type="entry name" value="Enolase-like, N-terminal domain"/>
    <property type="match status" value="1"/>
</dbReference>
<dbReference type="Proteomes" id="UP001501671">
    <property type="component" value="Unassembled WGS sequence"/>
</dbReference>
<dbReference type="InterPro" id="IPR036849">
    <property type="entry name" value="Enolase-like_C_sf"/>
</dbReference>
<dbReference type="SMART" id="SM00922">
    <property type="entry name" value="MR_MLE"/>
    <property type="match status" value="1"/>
</dbReference>
<dbReference type="EMBL" id="BAABFO010000041">
    <property type="protein sequence ID" value="GAA4343788.1"/>
    <property type="molecule type" value="Genomic_DNA"/>
</dbReference>
<evidence type="ECO:0000313" key="6">
    <source>
        <dbReference type="Proteomes" id="UP001501671"/>
    </source>
</evidence>
<dbReference type="Gene3D" id="3.20.20.120">
    <property type="entry name" value="Enolase-like C-terminal domain"/>
    <property type="match status" value="1"/>
</dbReference>
<evidence type="ECO:0000313" key="5">
    <source>
        <dbReference type="EMBL" id="GAA4343788.1"/>
    </source>
</evidence>
<keyword evidence="2" id="KW-0479">Metal-binding</keyword>
<evidence type="ECO:0000256" key="2">
    <source>
        <dbReference type="ARBA" id="ARBA00022723"/>
    </source>
</evidence>
<keyword evidence="6" id="KW-1185">Reference proteome</keyword>
<dbReference type="CDD" id="cd03316">
    <property type="entry name" value="MR_like"/>
    <property type="match status" value="1"/>
</dbReference>
<dbReference type="InterPro" id="IPR029017">
    <property type="entry name" value="Enolase-like_N"/>
</dbReference>
<sequence>MPDAIAITAVRAHALRVPLQFDHAGVRRKTSMSCCLVEIDTDAGLQGHGLAGITQERVAAYALNEIIGPALLGRNPLEHEAIWEDLYWELTSRGQGGWAVNAISAVDVALWDLKGKAAGQPVWRLLGAARPQVPVYLTFGFPFLDTEALTAVARHFRQSGFDHLKMVVGDGALRNRRRQPDLKAAVMQDVARVQAVRAAVGGAAQLYIDANCNLDYAAAETLALAVADCHIGYFEEPVTQNDVPLMRKLRDRTGIAVASGQCETVIHRFRDMLAAQAVDYVQPNVVIGGGFTQAARVAGLAAGFNVPVTNGGGYPIHNMHLHAGLANGGMVEWHLPIAEMMRVLFEGFPVPQRGMLALPEAPGLGFSVNRDAVAAHRI</sequence>
<accession>A0ABP8HSP1</accession>
<dbReference type="PANTHER" id="PTHR13794:SF58">
    <property type="entry name" value="MITOCHONDRIAL ENOLASE SUPERFAMILY MEMBER 1"/>
    <property type="match status" value="1"/>
</dbReference>
<dbReference type="InterPro" id="IPR018110">
    <property type="entry name" value="Mandel_Rmase/mucon_lact_enz_CS"/>
</dbReference>
<proteinExistence type="predicted"/>
<evidence type="ECO:0000259" key="4">
    <source>
        <dbReference type="SMART" id="SM00922"/>
    </source>
</evidence>
<evidence type="ECO:0000256" key="1">
    <source>
        <dbReference type="ARBA" id="ARBA00001946"/>
    </source>
</evidence>
<dbReference type="InterPro" id="IPR013341">
    <property type="entry name" value="Mandelate_racemase_N_dom"/>
</dbReference>
<dbReference type="InterPro" id="IPR013342">
    <property type="entry name" value="Mandelate_racemase_C"/>
</dbReference>
<dbReference type="InterPro" id="IPR046945">
    <property type="entry name" value="RHMD-like"/>
</dbReference>
<gene>
    <name evidence="5" type="ORF">GCM10023144_47050</name>
</gene>
<reference evidence="6" key="1">
    <citation type="journal article" date="2019" name="Int. J. Syst. Evol. Microbiol.">
        <title>The Global Catalogue of Microorganisms (GCM) 10K type strain sequencing project: providing services to taxonomists for standard genome sequencing and annotation.</title>
        <authorList>
            <consortium name="The Broad Institute Genomics Platform"/>
            <consortium name="The Broad Institute Genome Sequencing Center for Infectious Disease"/>
            <person name="Wu L."/>
            <person name="Ma J."/>
        </authorList>
    </citation>
    <scope>NUCLEOTIDE SEQUENCE [LARGE SCALE GENOMIC DNA]</scope>
    <source>
        <strain evidence="6">JCM 17666</strain>
    </source>
</reference>
<dbReference type="Pfam" id="PF13378">
    <property type="entry name" value="MR_MLE_C"/>
    <property type="match status" value="1"/>
</dbReference>
<evidence type="ECO:0000256" key="3">
    <source>
        <dbReference type="ARBA" id="ARBA00022842"/>
    </source>
</evidence>
<dbReference type="InterPro" id="IPR029065">
    <property type="entry name" value="Enolase_C-like"/>
</dbReference>
<dbReference type="SFLD" id="SFLDS00001">
    <property type="entry name" value="Enolase"/>
    <property type="match status" value="1"/>
</dbReference>
<feature type="domain" description="Mandelate racemase/muconate lactonizing enzyme C-terminal" evidence="4">
    <location>
        <begin position="145"/>
        <end position="256"/>
    </location>
</feature>
<dbReference type="PANTHER" id="PTHR13794">
    <property type="entry name" value="ENOLASE SUPERFAMILY, MANDELATE RACEMASE"/>
    <property type="match status" value="1"/>
</dbReference>
<dbReference type="SUPFAM" id="SSF51604">
    <property type="entry name" value="Enolase C-terminal domain-like"/>
    <property type="match status" value="1"/>
</dbReference>
<organism evidence="5 6">
    <name type="scientific">Pigmentiphaga soli</name>
    <dbReference type="NCBI Taxonomy" id="1007095"/>
    <lineage>
        <taxon>Bacteria</taxon>
        <taxon>Pseudomonadati</taxon>
        <taxon>Pseudomonadota</taxon>
        <taxon>Betaproteobacteria</taxon>
        <taxon>Burkholderiales</taxon>
        <taxon>Alcaligenaceae</taxon>
        <taxon>Pigmentiphaga</taxon>
    </lineage>
</organism>
<dbReference type="RefSeq" id="WP_345252394.1">
    <property type="nucleotide sequence ID" value="NZ_BAABFO010000041.1"/>
</dbReference>
<protein>
    <submittedName>
        <fullName evidence="5">Mandelate racemase/muconate lactonizing enzyme family protein</fullName>
    </submittedName>
</protein>
<dbReference type="PROSITE" id="PS00908">
    <property type="entry name" value="MR_MLE_1"/>
    <property type="match status" value="1"/>
</dbReference>
<name>A0ABP8HSP1_9BURK</name>
<dbReference type="Pfam" id="PF02746">
    <property type="entry name" value="MR_MLE_N"/>
    <property type="match status" value="1"/>
</dbReference>
<dbReference type="SUPFAM" id="SSF54826">
    <property type="entry name" value="Enolase N-terminal domain-like"/>
    <property type="match status" value="1"/>
</dbReference>
<keyword evidence="3" id="KW-0460">Magnesium</keyword>